<feature type="active site" description="Proton donor" evidence="8 9">
    <location>
        <position position="101"/>
    </location>
</feature>
<dbReference type="Proteomes" id="UP000051634">
    <property type="component" value="Unassembled WGS sequence"/>
</dbReference>
<dbReference type="AlphaFoldDB" id="A0A0T5YUF1"/>
<evidence type="ECO:0000313" key="14">
    <source>
        <dbReference type="Proteomes" id="UP000051276"/>
    </source>
</evidence>
<dbReference type="Pfam" id="PF01220">
    <property type="entry name" value="DHquinase_II"/>
    <property type="match status" value="1"/>
</dbReference>
<dbReference type="NCBIfam" id="NF003807">
    <property type="entry name" value="PRK05395.1-4"/>
    <property type="match status" value="1"/>
</dbReference>
<accession>A0A0T5YUF1</accession>
<dbReference type="NCBIfam" id="NF003805">
    <property type="entry name" value="PRK05395.1-2"/>
    <property type="match status" value="1"/>
</dbReference>
<evidence type="ECO:0000256" key="3">
    <source>
        <dbReference type="ARBA" id="ARBA00004902"/>
    </source>
</evidence>
<dbReference type="Proteomes" id="UP000051276">
    <property type="component" value="Unassembled WGS sequence"/>
</dbReference>
<evidence type="ECO:0000256" key="5">
    <source>
        <dbReference type="ARBA" id="ARBA00011193"/>
    </source>
</evidence>
<feature type="binding site" evidence="8 10">
    <location>
        <position position="75"/>
    </location>
    <ligand>
        <name>substrate</name>
    </ligand>
</feature>
<evidence type="ECO:0000313" key="13">
    <source>
        <dbReference type="EMBL" id="KRT57268.1"/>
    </source>
</evidence>
<keyword evidence="15" id="KW-1185">Reference proteome</keyword>
<dbReference type="EC" id="4.2.1.10" evidence="6 8"/>
<evidence type="ECO:0000256" key="8">
    <source>
        <dbReference type="HAMAP-Rule" id="MF_00169"/>
    </source>
</evidence>
<evidence type="ECO:0000256" key="1">
    <source>
        <dbReference type="ARBA" id="ARBA00001864"/>
    </source>
</evidence>
<evidence type="ECO:0000256" key="7">
    <source>
        <dbReference type="ARBA" id="ARBA00023239"/>
    </source>
</evidence>
<comment type="catalytic activity">
    <reaction evidence="1 8">
        <text>3-dehydroquinate = 3-dehydroshikimate + H2O</text>
        <dbReference type="Rhea" id="RHEA:21096"/>
        <dbReference type="ChEBI" id="CHEBI:15377"/>
        <dbReference type="ChEBI" id="CHEBI:16630"/>
        <dbReference type="ChEBI" id="CHEBI:32364"/>
        <dbReference type="EC" id="4.2.1.10"/>
    </reaction>
</comment>
<sequence>MATILVLNGPNLNLLGTREPEIYGHDTLEDIRQHLEQLTEAQGHRLRFHQSNAEHELIELIHQARSAGIGFIIINPGAFTHTSIALRDAFAGVAIPFIEVHLSNVHAREPFRAHSYLSDIAVGVITGLGAQGYELALQAASRLLAADNN</sequence>
<dbReference type="NCBIfam" id="TIGR01088">
    <property type="entry name" value="aroQ"/>
    <property type="match status" value="1"/>
</dbReference>
<dbReference type="SUPFAM" id="SSF52304">
    <property type="entry name" value="Type II 3-dehydroquinate dehydratase"/>
    <property type="match status" value="1"/>
</dbReference>
<dbReference type="InterPro" id="IPR036441">
    <property type="entry name" value="DHquinase_II_sf"/>
</dbReference>
<evidence type="ECO:0000256" key="9">
    <source>
        <dbReference type="PIRSR" id="PIRSR001399-1"/>
    </source>
</evidence>
<reference evidence="14 15" key="1">
    <citation type="submission" date="2015-11" db="EMBL/GenBank/DDBJ databases">
        <title>The genome of Candidatus Endoriftia persephone in Ridgeia piscesae and population structure of the North Eastern Pacific vestimentiferan symbionts.</title>
        <authorList>
            <person name="Perez M."/>
            <person name="Juniper K.S."/>
        </authorList>
    </citation>
    <scope>NUCLEOTIDE SEQUENCE [LARGE SCALE GENOMIC DNA]</scope>
    <source>
        <strain evidence="13">Ind10</strain>
        <strain evidence="12">Ind11</strain>
    </source>
</reference>
<evidence type="ECO:0000256" key="2">
    <source>
        <dbReference type="ARBA" id="ARBA00003924"/>
    </source>
</evidence>
<dbReference type="NCBIfam" id="NF003804">
    <property type="entry name" value="PRK05395.1-1"/>
    <property type="match status" value="1"/>
</dbReference>
<dbReference type="PATRIC" id="fig|54398.3.peg.733"/>
<dbReference type="RefSeq" id="WP_057956497.1">
    <property type="nucleotide sequence ID" value="NZ_KQ556933.1"/>
</dbReference>
<dbReference type="Gene3D" id="3.40.50.9100">
    <property type="entry name" value="Dehydroquinase, class II"/>
    <property type="match status" value="1"/>
</dbReference>
<comment type="subunit">
    <text evidence="5 8">Homododecamer.</text>
</comment>
<dbReference type="PROSITE" id="PS01029">
    <property type="entry name" value="DEHYDROQUINASE_II"/>
    <property type="match status" value="1"/>
</dbReference>
<gene>
    <name evidence="8" type="primary">aroQ</name>
    <name evidence="12" type="ORF">Ga0074115_103130</name>
    <name evidence="13" type="ORF">Ga0076813_11298</name>
</gene>
<evidence type="ECO:0000256" key="6">
    <source>
        <dbReference type="ARBA" id="ARBA00012060"/>
    </source>
</evidence>
<dbReference type="PANTHER" id="PTHR21272">
    <property type="entry name" value="CATABOLIC 3-DEHYDROQUINASE"/>
    <property type="match status" value="1"/>
</dbReference>
<evidence type="ECO:0000256" key="4">
    <source>
        <dbReference type="ARBA" id="ARBA00011037"/>
    </source>
</evidence>
<name>A0A0T5YUF1_9GAMM</name>
<feature type="site" description="Transition state stabilizer" evidence="8 11">
    <location>
        <position position="18"/>
    </location>
</feature>
<comment type="function">
    <text evidence="2 8">Catalyzes a trans-dehydration via an enolate intermediate.</text>
</comment>
<proteinExistence type="inferred from homology"/>
<dbReference type="InterPro" id="IPR018509">
    <property type="entry name" value="DHquinase_II_CS"/>
</dbReference>
<dbReference type="GO" id="GO:0008652">
    <property type="term" value="P:amino acid biosynthetic process"/>
    <property type="evidence" value="ECO:0007669"/>
    <property type="project" value="UniProtKB-KW"/>
</dbReference>
<protein>
    <recommendedName>
        <fullName evidence="6 8">3-dehydroquinate dehydratase</fullName>
        <shortName evidence="8">3-dehydroquinase</shortName>
        <ecNumber evidence="6 8">4.2.1.10</ecNumber>
    </recommendedName>
    <alternativeName>
        <fullName evidence="8">Type II DHQase</fullName>
    </alternativeName>
</protein>
<comment type="pathway">
    <text evidence="3 8">Metabolic intermediate biosynthesis; chorismate biosynthesis; chorismate from D-erythrose 4-phosphate and phosphoenolpyruvate: step 3/7.</text>
</comment>
<dbReference type="UniPathway" id="UPA00053">
    <property type="reaction ID" value="UER00086"/>
</dbReference>
<evidence type="ECO:0000256" key="11">
    <source>
        <dbReference type="PIRSR" id="PIRSR001399-3"/>
    </source>
</evidence>
<feature type="binding site" evidence="8 10">
    <location>
        <position position="112"/>
    </location>
    <ligand>
        <name>substrate</name>
    </ligand>
</feature>
<organism evidence="12 15">
    <name type="scientific">endosymbiont of Ridgeia piscesae</name>
    <dbReference type="NCBI Taxonomy" id="54398"/>
    <lineage>
        <taxon>Bacteria</taxon>
        <taxon>Pseudomonadati</taxon>
        <taxon>Pseudomonadota</taxon>
        <taxon>Gammaproteobacteria</taxon>
        <taxon>sulfur-oxidizing symbionts</taxon>
    </lineage>
</organism>
<evidence type="ECO:0000313" key="15">
    <source>
        <dbReference type="Proteomes" id="UP000051634"/>
    </source>
</evidence>
<feature type="binding site" evidence="8 10">
    <location>
        <begin position="102"/>
        <end position="103"/>
    </location>
    <ligand>
        <name>substrate</name>
    </ligand>
</feature>
<dbReference type="HAMAP" id="MF_00169">
    <property type="entry name" value="AroQ"/>
    <property type="match status" value="1"/>
</dbReference>
<dbReference type="PANTHER" id="PTHR21272:SF3">
    <property type="entry name" value="CATABOLIC 3-DEHYDROQUINASE"/>
    <property type="match status" value="1"/>
</dbReference>
<dbReference type="PIRSF" id="PIRSF001399">
    <property type="entry name" value="DHquinase_II"/>
    <property type="match status" value="1"/>
</dbReference>
<comment type="similarity">
    <text evidence="4 8">Belongs to the type-II 3-dehydroquinase family.</text>
</comment>
<dbReference type="InterPro" id="IPR001874">
    <property type="entry name" value="DHquinase_II"/>
</dbReference>
<feature type="binding site" evidence="8 10">
    <location>
        <position position="88"/>
    </location>
    <ligand>
        <name>substrate</name>
    </ligand>
</feature>
<keyword evidence="8" id="KW-0028">Amino-acid biosynthesis</keyword>
<evidence type="ECO:0000256" key="10">
    <source>
        <dbReference type="PIRSR" id="PIRSR001399-2"/>
    </source>
</evidence>
<comment type="caution">
    <text evidence="12">The sequence shown here is derived from an EMBL/GenBank/DDBJ whole genome shotgun (WGS) entry which is preliminary data.</text>
</comment>
<dbReference type="GO" id="GO:0009423">
    <property type="term" value="P:chorismate biosynthetic process"/>
    <property type="evidence" value="ECO:0007669"/>
    <property type="project" value="UniProtKB-UniRule"/>
</dbReference>
<dbReference type="OrthoDB" id="9790793at2"/>
<feature type="active site" description="Proton acceptor" evidence="8 9">
    <location>
        <position position="23"/>
    </location>
</feature>
<dbReference type="NCBIfam" id="NF003806">
    <property type="entry name" value="PRK05395.1-3"/>
    <property type="match status" value="1"/>
</dbReference>
<evidence type="ECO:0000313" key="12">
    <source>
        <dbReference type="EMBL" id="KRT54231.1"/>
    </source>
</evidence>
<dbReference type="EMBL" id="LDXT01000093">
    <property type="protein sequence ID" value="KRT54231.1"/>
    <property type="molecule type" value="Genomic_DNA"/>
</dbReference>
<feature type="binding site" evidence="8 10">
    <location>
        <position position="81"/>
    </location>
    <ligand>
        <name>substrate</name>
    </ligand>
</feature>
<dbReference type="STRING" id="54398.Ga0074115_103130"/>
<dbReference type="GO" id="GO:0009073">
    <property type="term" value="P:aromatic amino acid family biosynthetic process"/>
    <property type="evidence" value="ECO:0007669"/>
    <property type="project" value="UniProtKB-KW"/>
</dbReference>
<dbReference type="EMBL" id="LMXI01000565">
    <property type="protein sequence ID" value="KRT57268.1"/>
    <property type="molecule type" value="Genomic_DNA"/>
</dbReference>
<dbReference type="GO" id="GO:0019631">
    <property type="term" value="P:quinate catabolic process"/>
    <property type="evidence" value="ECO:0007669"/>
    <property type="project" value="TreeGrafter"/>
</dbReference>
<keyword evidence="7 8" id="KW-0456">Lyase</keyword>
<keyword evidence="8" id="KW-0057">Aromatic amino acid biosynthesis</keyword>
<dbReference type="GO" id="GO:0003855">
    <property type="term" value="F:3-dehydroquinate dehydratase activity"/>
    <property type="evidence" value="ECO:0007669"/>
    <property type="project" value="UniProtKB-UniRule"/>
</dbReference>
<dbReference type="CDD" id="cd00466">
    <property type="entry name" value="DHQase_II"/>
    <property type="match status" value="1"/>
</dbReference>